<feature type="compositionally biased region" description="Acidic residues" evidence="1">
    <location>
        <begin position="1"/>
        <end position="11"/>
    </location>
</feature>
<dbReference type="Proteomes" id="UP000275331">
    <property type="component" value="Unassembled WGS sequence"/>
</dbReference>
<protein>
    <submittedName>
        <fullName evidence="2">Uncharacterized protein</fullName>
    </submittedName>
</protein>
<sequence length="363" mass="40995">MKTTGADDEEKENLRTTETQSGQKHMSKPKTGTRRVSWTAEELRFVEGHAGTMTQAEMAKHLGRTRLAVKETVRALGLGKVWTEAELDVVRTRCVSQAGITQALPLLPGRERPAVFLMAVKMGLISDGRRNWSEAEGRILKKYYPAEGTVVVSRLPGRTPAAVMCQVRKLGITFEGNQETFHQRWSDEEKQLLERNRYLPLTKLAALFPERTKASVRSYRQLLNKHRDAACRPQMNERIKGEPEARNHHTDWSDKDLEFLETWYGTMPTELIAGILGRSSRAIKLAVRNRMVTGQVESVTEVSLSDSGVKLVQQKWSEEEWLRLEANRHLPLAELTALFPGRTPIAVRGACSRLTARREKTGG</sequence>
<accession>A0A3R9FR05</accession>
<dbReference type="AlphaFoldDB" id="A0A3R9FR05"/>
<dbReference type="EMBL" id="RHXB01000009">
    <property type="protein sequence ID" value="RSE24773.1"/>
    <property type="molecule type" value="Genomic_DNA"/>
</dbReference>
<evidence type="ECO:0000313" key="2">
    <source>
        <dbReference type="EMBL" id="RSE24773.1"/>
    </source>
</evidence>
<name>A0A3R9FR05_9ENTR</name>
<comment type="caution">
    <text evidence="2">The sequence shown here is derived from an EMBL/GenBank/DDBJ whole genome shotgun (WGS) entry which is preliminary data.</text>
</comment>
<feature type="region of interest" description="Disordered" evidence="1">
    <location>
        <begin position="1"/>
        <end position="36"/>
    </location>
</feature>
<evidence type="ECO:0000256" key="1">
    <source>
        <dbReference type="SAM" id="MobiDB-lite"/>
    </source>
</evidence>
<gene>
    <name evidence="2" type="ORF">EGT71_13945</name>
</gene>
<evidence type="ECO:0000313" key="3">
    <source>
        <dbReference type="Proteomes" id="UP000275331"/>
    </source>
</evidence>
<reference evidence="2 3" key="1">
    <citation type="submission" date="2018-10" db="EMBL/GenBank/DDBJ databases">
        <title>Transmission dynamics of multidrug resistant bacteria on intensive care unit surfaces.</title>
        <authorList>
            <person name="D'Souza A.W."/>
            <person name="Potter R.F."/>
            <person name="Wallace M."/>
            <person name="Shupe A."/>
            <person name="Patel S."/>
            <person name="Sun S."/>
            <person name="Gul D."/>
            <person name="Kwon J.H."/>
            <person name="Andleeb S."/>
            <person name="Burnham C.-A.D."/>
            <person name="Dantas G."/>
        </authorList>
    </citation>
    <scope>NUCLEOTIDE SEQUENCE [LARGE SCALE GENOMIC DNA]</scope>
    <source>
        <strain evidence="2 3">AS_373</strain>
    </source>
</reference>
<organism evidence="2 3">
    <name type="scientific">Atlantibacter subterraneus</name>
    <dbReference type="NCBI Taxonomy" id="255519"/>
    <lineage>
        <taxon>Bacteria</taxon>
        <taxon>Pseudomonadati</taxon>
        <taxon>Pseudomonadota</taxon>
        <taxon>Gammaproteobacteria</taxon>
        <taxon>Enterobacterales</taxon>
        <taxon>Enterobacteriaceae</taxon>
        <taxon>Atlantibacter</taxon>
    </lineage>
</organism>
<proteinExistence type="predicted"/>